<organism evidence="3 4">
    <name type="scientific">Schizosaccharomyces cryophilus (strain OY26 / ATCC MYA-4695 / CBS 11777 / NBRC 106824 / NRRL Y48691)</name>
    <name type="common">Fission yeast</name>
    <dbReference type="NCBI Taxonomy" id="653667"/>
    <lineage>
        <taxon>Eukaryota</taxon>
        <taxon>Fungi</taxon>
        <taxon>Dikarya</taxon>
        <taxon>Ascomycota</taxon>
        <taxon>Taphrinomycotina</taxon>
        <taxon>Schizosaccharomycetes</taxon>
        <taxon>Schizosaccharomycetales</taxon>
        <taxon>Schizosaccharomycetaceae</taxon>
        <taxon>Schizosaccharomyces</taxon>
    </lineage>
</organism>
<feature type="domain" description="C2H2-type" evidence="2">
    <location>
        <begin position="4"/>
        <end position="25"/>
    </location>
</feature>
<reference evidence="3 4" key="1">
    <citation type="journal article" date="2011" name="Science">
        <title>Comparative functional genomics of the fission yeasts.</title>
        <authorList>
            <person name="Rhind N."/>
            <person name="Chen Z."/>
            <person name="Yassour M."/>
            <person name="Thompson D.A."/>
            <person name="Haas B.J."/>
            <person name="Habib N."/>
            <person name="Wapinski I."/>
            <person name="Roy S."/>
            <person name="Lin M.F."/>
            <person name="Heiman D.I."/>
            <person name="Young S.K."/>
            <person name="Furuya K."/>
            <person name="Guo Y."/>
            <person name="Pidoux A."/>
            <person name="Chen H.M."/>
            <person name="Robbertse B."/>
            <person name="Goldberg J.M."/>
            <person name="Aoki K."/>
            <person name="Bayne E.H."/>
            <person name="Berlin A.M."/>
            <person name="Desjardins C.A."/>
            <person name="Dobbs E."/>
            <person name="Dukaj L."/>
            <person name="Fan L."/>
            <person name="FitzGerald M.G."/>
            <person name="French C."/>
            <person name="Gujja S."/>
            <person name="Hansen K."/>
            <person name="Keifenheim D."/>
            <person name="Levin J.Z."/>
            <person name="Mosher R.A."/>
            <person name="Mueller C.A."/>
            <person name="Pfiffner J."/>
            <person name="Priest M."/>
            <person name="Russ C."/>
            <person name="Smialowska A."/>
            <person name="Swoboda P."/>
            <person name="Sykes S.M."/>
            <person name="Vaughn M."/>
            <person name="Vengrova S."/>
            <person name="Yoder R."/>
            <person name="Zeng Q."/>
            <person name="Allshire R."/>
            <person name="Baulcombe D."/>
            <person name="Birren B.W."/>
            <person name="Brown W."/>
            <person name="Ekwall K."/>
            <person name="Kellis M."/>
            <person name="Leatherwood J."/>
            <person name="Levin H."/>
            <person name="Margalit H."/>
            <person name="Martienssen R."/>
            <person name="Nieduszynski C.A."/>
            <person name="Spatafora J.W."/>
            <person name="Friedman N."/>
            <person name="Dalgaard J.Z."/>
            <person name="Baumann P."/>
            <person name="Niki H."/>
            <person name="Regev A."/>
            <person name="Nusbaum C."/>
        </authorList>
    </citation>
    <scope>NUCLEOTIDE SEQUENCE [LARGE SCALE GENOMIC DNA]</scope>
    <source>
        <strain evidence="4">OY26 / ATCC MYA-4695 / CBS 11777 / NBRC 106824 / NRRL Y48691</strain>
    </source>
</reference>
<keyword evidence="4" id="KW-1185">Reference proteome</keyword>
<dbReference type="GeneID" id="25035937"/>
<protein>
    <recommendedName>
        <fullName evidence="2">C2H2-type domain-containing protein</fullName>
    </recommendedName>
</protein>
<accession>S9VX69</accession>
<sequence>MSQCQCCSQSFASRTARGHHRRALHLSMVYIPLPNKSFGSEKFYRCEDGYIYCSCQKQFTIPSKLQTLPQICERTYRKSDNEQNALKNYEQQGHESDAAVNNKNNLSDDVVKRTKKENPFEPINKRTFSIGFAEQKNPS</sequence>
<dbReference type="AlphaFoldDB" id="S9VX69"/>
<dbReference type="InterPro" id="IPR013087">
    <property type="entry name" value="Znf_C2H2_type"/>
</dbReference>
<gene>
    <name evidence="3" type="ORF">SPOG_01609</name>
</gene>
<dbReference type="RefSeq" id="XP_013022166.1">
    <property type="nucleotide sequence ID" value="XM_013166712.1"/>
</dbReference>
<evidence type="ECO:0000313" key="3">
    <source>
        <dbReference type="EMBL" id="EPY52273.1"/>
    </source>
</evidence>
<feature type="compositionally biased region" description="Basic and acidic residues" evidence="1">
    <location>
        <begin position="109"/>
        <end position="118"/>
    </location>
</feature>
<feature type="region of interest" description="Disordered" evidence="1">
    <location>
        <begin position="91"/>
        <end position="118"/>
    </location>
</feature>
<dbReference type="HOGENOM" id="CLU_1846266_0_0_1"/>
<dbReference type="Proteomes" id="UP000015464">
    <property type="component" value="Unassembled WGS sequence"/>
</dbReference>
<evidence type="ECO:0000259" key="2">
    <source>
        <dbReference type="PROSITE" id="PS00028"/>
    </source>
</evidence>
<proteinExistence type="predicted"/>
<dbReference type="PROSITE" id="PS00028">
    <property type="entry name" value="ZINC_FINGER_C2H2_1"/>
    <property type="match status" value="1"/>
</dbReference>
<evidence type="ECO:0000256" key="1">
    <source>
        <dbReference type="SAM" id="MobiDB-lite"/>
    </source>
</evidence>
<evidence type="ECO:0000313" key="4">
    <source>
        <dbReference type="Proteomes" id="UP000015464"/>
    </source>
</evidence>
<dbReference type="EMBL" id="KE546989">
    <property type="protein sequence ID" value="EPY52273.1"/>
    <property type="molecule type" value="Genomic_DNA"/>
</dbReference>
<name>S9VX69_SCHCR</name>